<dbReference type="GeneID" id="80345989"/>
<reference evidence="2 3" key="1">
    <citation type="submission" date="2020-08" db="EMBL/GenBank/DDBJ databases">
        <title>Genome Sequencing of Nocardia wallacei strain FMUON74 and assembly.</title>
        <authorList>
            <person name="Toyokawa M."/>
            <person name="Uesaka K."/>
        </authorList>
    </citation>
    <scope>NUCLEOTIDE SEQUENCE [LARGE SCALE GENOMIC DNA]</scope>
    <source>
        <strain evidence="2 3">FMUON74</strain>
    </source>
</reference>
<keyword evidence="1" id="KW-0812">Transmembrane</keyword>
<gene>
    <name evidence="2" type="ORF">NWFMUON74_13930</name>
</gene>
<evidence type="ECO:0008006" key="4">
    <source>
        <dbReference type="Google" id="ProtNLM"/>
    </source>
</evidence>
<dbReference type="EMBL" id="AP023396">
    <property type="protein sequence ID" value="BCK53621.1"/>
    <property type="molecule type" value="Genomic_DNA"/>
</dbReference>
<feature type="transmembrane region" description="Helical" evidence="1">
    <location>
        <begin position="59"/>
        <end position="82"/>
    </location>
</feature>
<protein>
    <recommendedName>
        <fullName evidence="4">Integral membrane protein</fullName>
    </recommendedName>
</protein>
<dbReference type="AlphaFoldDB" id="A0A7G1KFD2"/>
<name>A0A7G1KFD2_9NOCA</name>
<keyword evidence="1" id="KW-0472">Membrane</keyword>
<accession>A0A7G1KFD2</accession>
<keyword evidence="3" id="KW-1185">Reference proteome</keyword>
<sequence length="147" mass="15060">MAKRNADEGTAGESAAPERAPATVRVAGGLAALQGGIGVIVAIVLVVRGLTGIDQSLTSAYGTAAWFVILGGAVLAAGIGLLRGRRWGRAIVVIAQILLLPVSWYMIGGQPQFGIPLGLVALVALGLLFSPPSTRWAAQVYDIADED</sequence>
<keyword evidence="1" id="KW-1133">Transmembrane helix</keyword>
<feature type="transmembrane region" description="Helical" evidence="1">
    <location>
        <begin position="113"/>
        <end position="130"/>
    </location>
</feature>
<dbReference type="RefSeq" id="WP_187687126.1">
    <property type="nucleotide sequence ID" value="NZ_AP023396.1"/>
</dbReference>
<dbReference type="Proteomes" id="UP000516173">
    <property type="component" value="Chromosome"/>
</dbReference>
<dbReference type="KEGG" id="nwl:NWFMUON74_13930"/>
<evidence type="ECO:0000256" key="1">
    <source>
        <dbReference type="SAM" id="Phobius"/>
    </source>
</evidence>
<feature type="transmembrane region" description="Helical" evidence="1">
    <location>
        <begin position="89"/>
        <end position="107"/>
    </location>
</feature>
<proteinExistence type="predicted"/>
<organism evidence="2 3">
    <name type="scientific">Nocardia wallacei</name>
    <dbReference type="NCBI Taxonomy" id="480035"/>
    <lineage>
        <taxon>Bacteria</taxon>
        <taxon>Bacillati</taxon>
        <taxon>Actinomycetota</taxon>
        <taxon>Actinomycetes</taxon>
        <taxon>Mycobacteriales</taxon>
        <taxon>Nocardiaceae</taxon>
        <taxon>Nocardia</taxon>
    </lineage>
</organism>
<evidence type="ECO:0000313" key="2">
    <source>
        <dbReference type="EMBL" id="BCK53621.1"/>
    </source>
</evidence>
<evidence type="ECO:0000313" key="3">
    <source>
        <dbReference type="Proteomes" id="UP000516173"/>
    </source>
</evidence>
<feature type="transmembrane region" description="Helical" evidence="1">
    <location>
        <begin position="26"/>
        <end position="47"/>
    </location>
</feature>